<evidence type="ECO:0000256" key="1">
    <source>
        <dbReference type="SAM" id="MobiDB-lite"/>
    </source>
</evidence>
<evidence type="ECO:0000313" key="3">
    <source>
        <dbReference type="Proteomes" id="UP001562354"/>
    </source>
</evidence>
<keyword evidence="3" id="KW-1185">Reference proteome</keyword>
<dbReference type="GeneID" id="95974335"/>
<reference evidence="2 3" key="1">
    <citation type="submission" date="2024-07" db="EMBL/GenBank/DDBJ databases">
        <title>Draft sequence of the Neodothiora populina.</title>
        <authorList>
            <person name="Drown D.D."/>
            <person name="Schuette U.S."/>
            <person name="Buechlein A.B."/>
            <person name="Rusch D.R."/>
            <person name="Winton L.W."/>
            <person name="Adams G.A."/>
        </authorList>
    </citation>
    <scope>NUCLEOTIDE SEQUENCE [LARGE SCALE GENOMIC DNA]</scope>
    <source>
        <strain evidence="2 3">CPC 39397</strain>
    </source>
</reference>
<feature type="compositionally biased region" description="Basic and acidic residues" evidence="1">
    <location>
        <begin position="72"/>
        <end position="119"/>
    </location>
</feature>
<dbReference type="Proteomes" id="UP001562354">
    <property type="component" value="Unassembled WGS sequence"/>
</dbReference>
<name>A0ABR3PEQ9_9PEZI</name>
<feature type="compositionally biased region" description="Basic and acidic residues" evidence="1">
    <location>
        <begin position="206"/>
        <end position="215"/>
    </location>
</feature>
<feature type="compositionally biased region" description="Basic and acidic residues" evidence="1">
    <location>
        <begin position="157"/>
        <end position="168"/>
    </location>
</feature>
<feature type="compositionally biased region" description="Basic and acidic residues" evidence="1">
    <location>
        <begin position="128"/>
        <end position="150"/>
    </location>
</feature>
<accession>A0ABR3PEQ9</accession>
<sequence length="274" mass="29825">MVLPRPTVLRGFAPARLFRSAPRTANRAISRRGYASSHGGHSEPSSDVPWALGAVAVTLPTCYYLWPSGSHAEAHHDPNHETKAERAEQLTHEGDNKEPAETEEKPTPENKGDTEDVQFKGKSAAGDEDNKVDDNRKVEDDNKGAKKLRIESGAAKDLGEGASKRDDGSDSAATSKDISENEGDMSNKQKGIATTATKHSTDIANDPEKSKKGEGSPETAKSQGTVSVNRPQTEKRKGETEENVPNPEAAEEKKDDKPEEKEEKEEKSEEKKEE</sequence>
<gene>
    <name evidence="2" type="ORF">AAFC00_000632</name>
</gene>
<dbReference type="RefSeq" id="XP_069200485.1">
    <property type="nucleotide sequence ID" value="XM_069346295.1"/>
</dbReference>
<feature type="compositionally biased region" description="Basic and acidic residues" evidence="1">
    <location>
        <begin position="250"/>
        <end position="274"/>
    </location>
</feature>
<feature type="compositionally biased region" description="Polar residues" evidence="1">
    <location>
        <begin position="184"/>
        <end position="198"/>
    </location>
</feature>
<protein>
    <submittedName>
        <fullName evidence="2">Uncharacterized protein</fullName>
    </submittedName>
</protein>
<dbReference type="EMBL" id="JBFMKM010000009">
    <property type="protein sequence ID" value="KAL1304210.1"/>
    <property type="molecule type" value="Genomic_DNA"/>
</dbReference>
<comment type="caution">
    <text evidence="2">The sequence shown here is derived from an EMBL/GenBank/DDBJ whole genome shotgun (WGS) entry which is preliminary data.</text>
</comment>
<organism evidence="2 3">
    <name type="scientific">Neodothiora populina</name>
    <dbReference type="NCBI Taxonomy" id="2781224"/>
    <lineage>
        <taxon>Eukaryota</taxon>
        <taxon>Fungi</taxon>
        <taxon>Dikarya</taxon>
        <taxon>Ascomycota</taxon>
        <taxon>Pezizomycotina</taxon>
        <taxon>Dothideomycetes</taxon>
        <taxon>Dothideomycetidae</taxon>
        <taxon>Dothideales</taxon>
        <taxon>Dothioraceae</taxon>
        <taxon>Neodothiora</taxon>
    </lineage>
</organism>
<feature type="region of interest" description="Disordered" evidence="1">
    <location>
        <begin position="72"/>
        <end position="274"/>
    </location>
</feature>
<evidence type="ECO:0000313" key="2">
    <source>
        <dbReference type="EMBL" id="KAL1304210.1"/>
    </source>
</evidence>
<feature type="compositionally biased region" description="Polar residues" evidence="1">
    <location>
        <begin position="219"/>
        <end position="231"/>
    </location>
</feature>
<proteinExistence type="predicted"/>